<organism evidence="2 3">
    <name type="scientific">Cytobacillus oceanisediminis</name>
    <dbReference type="NCBI Taxonomy" id="665099"/>
    <lineage>
        <taxon>Bacteria</taxon>
        <taxon>Bacillati</taxon>
        <taxon>Bacillota</taxon>
        <taxon>Bacilli</taxon>
        <taxon>Bacillales</taxon>
        <taxon>Bacillaceae</taxon>
        <taxon>Cytobacillus</taxon>
    </lineage>
</organism>
<evidence type="ECO:0000313" key="2">
    <source>
        <dbReference type="EMBL" id="PWW27698.1"/>
    </source>
</evidence>
<evidence type="ECO:0008006" key="4">
    <source>
        <dbReference type="Google" id="ProtNLM"/>
    </source>
</evidence>
<evidence type="ECO:0000256" key="1">
    <source>
        <dbReference type="SAM" id="Phobius"/>
    </source>
</evidence>
<sequence>MKFFWTFFWTFLLVQMLTYVVSSMLGAHYDFVTGAILAVGTTILIFVVASIIPEGPAGKEGLH</sequence>
<reference evidence="2 3" key="1">
    <citation type="submission" date="2018-05" db="EMBL/GenBank/DDBJ databases">
        <title>Freshwater and sediment microbial communities from various areas in North America, analyzing microbe dynamics in response to fracking.</title>
        <authorList>
            <person name="Lamendella R."/>
        </authorList>
    </citation>
    <scope>NUCLEOTIDE SEQUENCE [LARGE SCALE GENOMIC DNA]</scope>
    <source>
        <strain evidence="2 3">15_TX</strain>
    </source>
</reference>
<keyword evidence="1" id="KW-0812">Transmembrane</keyword>
<dbReference type="Pfam" id="PF11151">
    <property type="entry name" value="DUF2929"/>
    <property type="match status" value="1"/>
</dbReference>
<dbReference type="InterPro" id="IPR021324">
    <property type="entry name" value="DUF2929"/>
</dbReference>
<name>A0A2V2ZTG9_9BACI</name>
<comment type="caution">
    <text evidence="2">The sequence shown here is derived from an EMBL/GenBank/DDBJ whole genome shotgun (WGS) entry which is preliminary data.</text>
</comment>
<gene>
    <name evidence="2" type="ORF">DFO73_1078</name>
</gene>
<feature type="transmembrane region" description="Helical" evidence="1">
    <location>
        <begin position="32"/>
        <end position="52"/>
    </location>
</feature>
<protein>
    <recommendedName>
        <fullName evidence="4">DUF2929 family protein</fullName>
    </recommendedName>
</protein>
<evidence type="ECO:0000313" key="3">
    <source>
        <dbReference type="Proteomes" id="UP000247150"/>
    </source>
</evidence>
<keyword evidence="1" id="KW-1133">Transmembrane helix</keyword>
<accession>A0A2V2ZTG9</accession>
<dbReference type="EMBL" id="QGTW01000007">
    <property type="protein sequence ID" value="PWW27698.1"/>
    <property type="molecule type" value="Genomic_DNA"/>
</dbReference>
<keyword evidence="1" id="KW-0472">Membrane</keyword>
<dbReference type="RefSeq" id="WP_110065582.1">
    <property type="nucleotide sequence ID" value="NZ_QGTW01000007.1"/>
</dbReference>
<proteinExistence type="predicted"/>
<dbReference type="OrthoDB" id="2440739at2"/>
<dbReference type="Proteomes" id="UP000247150">
    <property type="component" value="Unassembled WGS sequence"/>
</dbReference>
<dbReference type="AlphaFoldDB" id="A0A2V2ZTG9"/>